<evidence type="ECO:0000256" key="13">
    <source>
        <dbReference type="ARBA" id="ARBA00033354"/>
    </source>
</evidence>
<dbReference type="UniPathway" id="UPA00148">
    <property type="reaction ID" value="UER00233"/>
</dbReference>
<comment type="catalytic activity">
    <reaction evidence="15 16">
        <text>2 cob(II)alamin + reduced [electron-transfer flavoprotein] + 2 ATP = 2 adenosylcob(III)alamin + 2 triphosphate + oxidized [electron-transfer flavoprotein] + 3 H(+)</text>
        <dbReference type="Rhea" id="RHEA:28671"/>
        <dbReference type="Rhea" id="RHEA-COMP:10685"/>
        <dbReference type="Rhea" id="RHEA-COMP:10686"/>
        <dbReference type="ChEBI" id="CHEBI:15378"/>
        <dbReference type="ChEBI" id="CHEBI:16304"/>
        <dbReference type="ChEBI" id="CHEBI:18036"/>
        <dbReference type="ChEBI" id="CHEBI:18408"/>
        <dbReference type="ChEBI" id="CHEBI:30616"/>
        <dbReference type="ChEBI" id="CHEBI:57692"/>
        <dbReference type="ChEBI" id="CHEBI:58307"/>
        <dbReference type="EC" id="2.5.1.17"/>
    </reaction>
</comment>
<evidence type="ECO:0000256" key="11">
    <source>
        <dbReference type="ARBA" id="ARBA00031529"/>
    </source>
</evidence>
<dbReference type="Gene3D" id="1.20.1200.10">
    <property type="entry name" value="Cobalamin adenosyltransferase-like"/>
    <property type="match status" value="1"/>
</dbReference>
<evidence type="ECO:0000256" key="4">
    <source>
        <dbReference type="ARBA" id="ARBA00012454"/>
    </source>
</evidence>
<dbReference type="EMBL" id="PGTM01000025">
    <property type="protein sequence ID" value="PJF36900.1"/>
    <property type="molecule type" value="Genomic_DNA"/>
</dbReference>
<reference evidence="18 19" key="1">
    <citation type="submission" date="2017-11" db="EMBL/GenBank/DDBJ databases">
        <title>Evolution of Phototrophy in the Chloroflexi Phylum Driven by Horizontal Gene Transfer.</title>
        <authorList>
            <person name="Ward L.M."/>
            <person name="Hemp J."/>
            <person name="Shih P.M."/>
            <person name="Mcglynn S.E."/>
            <person name="Fischer W."/>
        </authorList>
    </citation>
    <scope>NUCLEOTIDE SEQUENCE [LARGE SCALE GENOMIC DNA]</scope>
    <source>
        <strain evidence="18">JP3_13</strain>
    </source>
</reference>
<dbReference type="Proteomes" id="UP000229681">
    <property type="component" value="Unassembled WGS sequence"/>
</dbReference>
<dbReference type="GO" id="GO:0005737">
    <property type="term" value="C:cytoplasm"/>
    <property type="evidence" value="ECO:0007669"/>
    <property type="project" value="UniProtKB-SubCell"/>
</dbReference>
<dbReference type="SUPFAM" id="SSF89028">
    <property type="entry name" value="Cobalamin adenosyltransferase-like"/>
    <property type="match status" value="1"/>
</dbReference>
<evidence type="ECO:0000256" key="12">
    <source>
        <dbReference type="ARBA" id="ARBA00033334"/>
    </source>
</evidence>
<comment type="similarity">
    <text evidence="3 16">Belongs to the Cob(I)alamin adenosyltransferase family.</text>
</comment>
<evidence type="ECO:0000256" key="1">
    <source>
        <dbReference type="ARBA" id="ARBA00004496"/>
    </source>
</evidence>
<evidence type="ECO:0000256" key="3">
    <source>
        <dbReference type="ARBA" id="ARBA00007487"/>
    </source>
</evidence>
<dbReference type="AlphaFoldDB" id="A0A2M8PH68"/>
<evidence type="ECO:0000256" key="9">
    <source>
        <dbReference type="ARBA" id="ARBA00022741"/>
    </source>
</evidence>
<dbReference type="InterPro" id="IPR029499">
    <property type="entry name" value="PduO-typ"/>
</dbReference>
<keyword evidence="10 16" id="KW-0067">ATP-binding</keyword>
<evidence type="ECO:0000256" key="15">
    <source>
        <dbReference type="ARBA" id="ARBA00048692"/>
    </source>
</evidence>
<keyword evidence="7 16" id="KW-0169">Cobalamin biosynthesis</keyword>
<organism evidence="18 19">
    <name type="scientific">Candidatus Thermofonsia Clade 1 bacterium</name>
    <dbReference type="NCBI Taxonomy" id="2364210"/>
    <lineage>
        <taxon>Bacteria</taxon>
        <taxon>Bacillati</taxon>
        <taxon>Chloroflexota</taxon>
        <taxon>Candidatus Thermofontia</taxon>
        <taxon>Candidatus Thermofonsia Clade 1</taxon>
    </lineage>
</organism>
<evidence type="ECO:0000313" key="19">
    <source>
        <dbReference type="Proteomes" id="UP000229681"/>
    </source>
</evidence>
<comment type="caution">
    <text evidence="18">The sequence shown here is derived from an EMBL/GenBank/DDBJ whole genome shotgun (WGS) entry which is preliminary data.</text>
</comment>
<name>A0A2M8PH68_9CHLR</name>
<gene>
    <name evidence="18" type="ORF">CUN49_03110</name>
</gene>
<dbReference type="GO" id="GO:0008817">
    <property type="term" value="F:corrinoid adenosyltransferase activity"/>
    <property type="evidence" value="ECO:0007669"/>
    <property type="project" value="UniProtKB-UniRule"/>
</dbReference>
<dbReference type="GO" id="GO:0005524">
    <property type="term" value="F:ATP binding"/>
    <property type="evidence" value="ECO:0007669"/>
    <property type="project" value="UniProtKB-UniRule"/>
</dbReference>
<dbReference type="InterPro" id="IPR036451">
    <property type="entry name" value="CblAdoTrfase-like_sf"/>
</dbReference>
<evidence type="ECO:0000313" key="18">
    <source>
        <dbReference type="EMBL" id="PJF36900.1"/>
    </source>
</evidence>
<comment type="pathway">
    <text evidence="2 16">Cofactor biosynthesis; adenosylcobalamin biosynthesis; adenosylcobalamin from cob(II)yrinate a,c-diamide: step 2/7.</text>
</comment>
<dbReference type="GO" id="GO:0009236">
    <property type="term" value="P:cobalamin biosynthetic process"/>
    <property type="evidence" value="ECO:0007669"/>
    <property type="project" value="UniProtKB-UniRule"/>
</dbReference>
<keyword evidence="6" id="KW-0963">Cytoplasm</keyword>
<feature type="domain" description="Cobalamin adenosyltransferase-like" evidence="17">
    <location>
        <begin position="3"/>
        <end position="167"/>
    </location>
</feature>
<evidence type="ECO:0000256" key="10">
    <source>
        <dbReference type="ARBA" id="ARBA00022840"/>
    </source>
</evidence>
<evidence type="ECO:0000256" key="5">
    <source>
        <dbReference type="ARBA" id="ARBA00020963"/>
    </source>
</evidence>
<comment type="subcellular location">
    <subcellularLocation>
        <location evidence="1">Cytoplasm</location>
    </subcellularLocation>
</comment>
<evidence type="ECO:0000256" key="16">
    <source>
        <dbReference type="RuleBase" id="RU366026"/>
    </source>
</evidence>
<dbReference type="Pfam" id="PF01923">
    <property type="entry name" value="Cob_adeno_trans"/>
    <property type="match status" value="1"/>
</dbReference>
<proteinExistence type="inferred from homology"/>
<dbReference type="PANTHER" id="PTHR12213:SF0">
    <property type="entry name" value="CORRINOID ADENOSYLTRANSFERASE MMAB"/>
    <property type="match status" value="1"/>
</dbReference>
<dbReference type="PANTHER" id="PTHR12213">
    <property type="entry name" value="CORRINOID ADENOSYLTRANSFERASE"/>
    <property type="match status" value="1"/>
</dbReference>
<evidence type="ECO:0000256" key="6">
    <source>
        <dbReference type="ARBA" id="ARBA00022490"/>
    </source>
</evidence>
<protein>
    <recommendedName>
        <fullName evidence="5 16">Corrinoid adenosyltransferase</fullName>
        <ecNumber evidence="4 16">2.5.1.17</ecNumber>
    </recommendedName>
    <alternativeName>
        <fullName evidence="11 16">Cob(II)alamin adenosyltransferase</fullName>
    </alternativeName>
    <alternativeName>
        <fullName evidence="13 16">Cob(II)yrinic acid a,c-diamide adenosyltransferase</fullName>
    </alternativeName>
    <alternativeName>
        <fullName evidence="12 16">Cobinamide/cobalamin adenosyltransferase</fullName>
    </alternativeName>
</protein>
<dbReference type="InterPro" id="IPR016030">
    <property type="entry name" value="CblAdoTrfase-like"/>
</dbReference>
<evidence type="ECO:0000256" key="7">
    <source>
        <dbReference type="ARBA" id="ARBA00022573"/>
    </source>
</evidence>
<comment type="catalytic activity">
    <reaction evidence="14 16">
        <text>2 cob(II)yrinate a,c diamide + reduced [electron-transfer flavoprotein] + 2 ATP = 2 adenosylcob(III)yrinate a,c-diamide + 2 triphosphate + oxidized [electron-transfer flavoprotein] + 3 H(+)</text>
        <dbReference type="Rhea" id="RHEA:11528"/>
        <dbReference type="Rhea" id="RHEA-COMP:10685"/>
        <dbReference type="Rhea" id="RHEA-COMP:10686"/>
        <dbReference type="ChEBI" id="CHEBI:15378"/>
        <dbReference type="ChEBI" id="CHEBI:18036"/>
        <dbReference type="ChEBI" id="CHEBI:30616"/>
        <dbReference type="ChEBI" id="CHEBI:57692"/>
        <dbReference type="ChEBI" id="CHEBI:58307"/>
        <dbReference type="ChEBI" id="CHEBI:58503"/>
        <dbReference type="ChEBI" id="CHEBI:58537"/>
        <dbReference type="EC" id="2.5.1.17"/>
    </reaction>
</comment>
<accession>A0A2M8PH68</accession>
<evidence type="ECO:0000256" key="8">
    <source>
        <dbReference type="ARBA" id="ARBA00022679"/>
    </source>
</evidence>
<sequence length="182" mass="20248">MKIYTKTGDSGETSLFAGGRVRKNHLRVETYGTVDELNSLLGLVRAIGVPARAENLLERVQNELFVLGADLATPMDANPTWLVRMGEAPISALEQDIDSMDADLTPMRAFILPGGTQAAATLHVARTVCRRAERLCVALAEQEPINPHDLVYLNRLSDFLFVLARWVNWQAGESETKWESRR</sequence>
<evidence type="ECO:0000256" key="14">
    <source>
        <dbReference type="ARBA" id="ARBA00048555"/>
    </source>
</evidence>
<keyword evidence="9 16" id="KW-0547">Nucleotide-binding</keyword>
<evidence type="ECO:0000259" key="17">
    <source>
        <dbReference type="Pfam" id="PF01923"/>
    </source>
</evidence>
<keyword evidence="8 16" id="KW-0808">Transferase</keyword>
<dbReference type="EC" id="2.5.1.17" evidence="4 16"/>
<dbReference type="NCBIfam" id="TIGR00636">
    <property type="entry name" value="PduO_Nterm"/>
    <property type="match status" value="1"/>
</dbReference>
<dbReference type="FunFam" id="1.20.1200.10:FF:000003">
    <property type="entry name" value="ATP:cob(I)alamin adenosyltransferase"/>
    <property type="match status" value="1"/>
</dbReference>
<evidence type="ECO:0000256" key="2">
    <source>
        <dbReference type="ARBA" id="ARBA00005121"/>
    </source>
</evidence>